<reference evidence="9" key="1">
    <citation type="journal article" date="2021" name="Nat. Commun.">
        <title>Genetic determinants of endophytism in the Arabidopsis root mycobiome.</title>
        <authorList>
            <person name="Mesny F."/>
            <person name="Miyauchi S."/>
            <person name="Thiergart T."/>
            <person name="Pickel B."/>
            <person name="Atanasova L."/>
            <person name="Karlsson M."/>
            <person name="Huettel B."/>
            <person name="Barry K.W."/>
            <person name="Haridas S."/>
            <person name="Chen C."/>
            <person name="Bauer D."/>
            <person name="Andreopoulos W."/>
            <person name="Pangilinan J."/>
            <person name="LaButti K."/>
            <person name="Riley R."/>
            <person name="Lipzen A."/>
            <person name="Clum A."/>
            <person name="Drula E."/>
            <person name="Henrissat B."/>
            <person name="Kohler A."/>
            <person name="Grigoriev I.V."/>
            <person name="Martin F.M."/>
            <person name="Hacquard S."/>
        </authorList>
    </citation>
    <scope>NUCLEOTIDE SEQUENCE</scope>
    <source>
        <strain evidence="9">MPI-CAGE-AT-0147</strain>
    </source>
</reference>
<proteinExistence type="inferred from homology"/>
<dbReference type="GO" id="GO:0008270">
    <property type="term" value="F:zinc ion binding"/>
    <property type="evidence" value="ECO:0007669"/>
    <property type="project" value="InterPro"/>
</dbReference>
<keyword evidence="4 7" id="KW-0862">Zinc</keyword>
<dbReference type="AlphaFoldDB" id="A0A9P9INQ5"/>
<evidence type="ECO:0000256" key="7">
    <source>
        <dbReference type="RuleBase" id="RU361277"/>
    </source>
</evidence>
<organism evidence="9 10">
    <name type="scientific">Dactylonectria macrodidyma</name>
    <dbReference type="NCBI Taxonomy" id="307937"/>
    <lineage>
        <taxon>Eukaryota</taxon>
        <taxon>Fungi</taxon>
        <taxon>Dikarya</taxon>
        <taxon>Ascomycota</taxon>
        <taxon>Pezizomycotina</taxon>
        <taxon>Sordariomycetes</taxon>
        <taxon>Hypocreomycetidae</taxon>
        <taxon>Hypocreales</taxon>
        <taxon>Nectriaceae</taxon>
        <taxon>Dactylonectria</taxon>
    </lineage>
</organism>
<dbReference type="InterPro" id="IPR020843">
    <property type="entry name" value="ER"/>
</dbReference>
<comment type="caution">
    <text evidence="9">The sequence shown here is derived from an EMBL/GenBank/DDBJ whole genome shotgun (WGS) entry which is preliminary data.</text>
</comment>
<evidence type="ECO:0000256" key="5">
    <source>
        <dbReference type="ARBA" id="ARBA00023002"/>
    </source>
</evidence>
<dbReference type="FunFam" id="3.40.50.720:FF:000039">
    <property type="entry name" value="Alcohol dehydrogenase AdhP"/>
    <property type="match status" value="1"/>
</dbReference>
<comment type="similarity">
    <text evidence="2 7">Belongs to the zinc-containing alcohol dehydrogenase family.</text>
</comment>
<dbReference type="SMART" id="SM00829">
    <property type="entry name" value="PKS_ER"/>
    <property type="match status" value="1"/>
</dbReference>
<dbReference type="PROSITE" id="PS00059">
    <property type="entry name" value="ADH_ZINC"/>
    <property type="match status" value="1"/>
</dbReference>
<accession>A0A9P9INQ5</accession>
<dbReference type="GO" id="GO:0004022">
    <property type="term" value="F:alcohol dehydrogenase (NAD+) activity"/>
    <property type="evidence" value="ECO:0007669"/>
    <property type="project" value="TreeGrafter"/>
</dbReference>
<dbReference type="PANTHER" id="PTHR42940:SF1">
    <property type="entry name" value="ENOYL REDUCTASE (ER) DOMAIN-CONTAINING PROTEIN"/>
    <property type="match status" value="1"/>
</dbReference>
<dbReference type="Proteomes" id="UP000738349">
    <property type="component" value="Unassembled WGS sequence"/>
</dbReference>
<dbReference type="Gene3D" id="3.40.50.720">
    <property type="entry name" value="NAD(P)-binding Rossmann-like Domain"/>
    <property type="match status" value="1"/>
</dbReference>
<dbReference type="EMBL" id="JAGMUV010000019">
    <property type="protein sequence ID" value="KAH7127337.1"/>
    <property type="molecule type" value="Genomic_DNA"/>
</dbReference>
<gene>
    <name evidence="9" type="ORF">EDB81DRAFT_662788</name>
</gene>
<keyword evidence="10" id="KW-1185">Reference proteome</keyword>
<dbReference type="CDD" id="cd08297">
    <property type="entry name" value="CAD3"/>
    <property type="match status" value="1"/>
</dbReference>
<comment type="cofactor">
    <cofactor evidence="1 7">
        <name>Zn(2+)</name>
        <dbReference type="ChEBI" id="CHEBI:29105"/>
    </cofactor>
</comment>
<dbReference type="PANTHER" id="PTHR42940">
    <property type="entry name" value="ALCOHOL DEHYDROGENASE 1-RELATED"/>
    <property type="match status" value="1"/>
</dbReference>
<sequence>MSSIQALPSTCKAACVTNAGPDFQVVVEEVQVPLPAEGEVLVRLSVTGLCFSDIHYMLEVIIRPKMTEFGIRSPGHEGVGTVVAKGSGVSTLSIGDRVGIKPIWSTCSVCRLCCDNREMYCSDALQTGIHKPGTYQQYILSSASHTIKIPTSLEDWAAAPLLCSGTTIYRGLSESGVSAGQWIVISGAGGGVGHLGIQYARAMGLSVIAIDGGEAKRDLCMKLGANDYVDFTKNNDIIAEVLRITEGAGAQAVFVTASNAAAYRDLPGMLRIGGVVMCIGIPPPGTADAGGDPLVLIGKNLKLTGVLVGTRNDVVDALNVAKQANIRPIVEHFRLSDIGTAVAKLRNGNVNGRCVVKFD</sequence>
<dbReference type="Pfam" id="PF00107">
    <property type="entry name" value="ADH_zinc_N"/>
    <property type="match status" value="1"/>
</dbReference>
<dbReference type="SUPFAM" id="SSF51735">
    <property type="entry name" value="NAD(P)-binding Rossmann-fold domains"/>
    <property type="match status" value="1"/>
</dbReference>
<evidence type="ECO:0000256" key="6">
    <source>
        <dbReference type="ARBA" id="ARBA00023027"/>
    </source>
</evidence>
<dbReference type="Gene3D" id="3.90.180.10">
    <property type="entry name" value="Medium-chain alcohol dehydrogenases, catalytic domain"/>
    <property type="match status" value="1"/>
</dbReference>
<dbReference type="InterPro" id="IPR002328">
    <property type="entry name" value="ADH_Zn_CS"/>
</dbReference>
<protein>
    <submittedName>
        <fullName evidence="9">Chaperonin 10-like protein</fullName>
    </submittedName>
</protein>
<evidence type="ECO:0000256" key="2">
    <source>
        <dbReference type="ARBA" id="ARBA00008072"/>
    </source>
</evidence>
<dbReference type="SUPFAM" id="SSF50129">
    <property type="entry name" value="GroES-like"/>
    <property type="match status" value="1"/>
</dbReference>
<feature type="domain" description="Enoyl reductase (ER)" evidence="8">
    <location>
        <begin position="20"/>
        <end position="356"/>
    </location>
</feature>
<dbReference type="GO" id="GO:0005737">
    <property type="term" value="C:cytoplasm"/>
    <property type="evidence" value="ECO:0007669"/>
    <property type="project" value="TreeGrafter"/>
</dbReference>
<evidence type="ECO:0000259" key="8">
    <source>
        <dbReference type="SMART" id="SM00829"/>
    </source>
</evidence>
<evidence type="ECO:0000313" key="10">
    <source>
        <dbReference type="Proteomes" id="UP000738349"/>
    </source>
</evidence>
<evidence type="ECO:0000256" key="3">
    <source>
        <dbReference type="ARBA" id="ARBA00022723"/>
    </source>
</evidence>
<dbReference type="Pfam" id="PF08240">
    <property type="entry name" value="ADH_N"/>
    <property type="match status" value="1"/>
</dbReference>
<evidence type="ECO:0000256" key="4">
    <source>
        <dbReference type="ARBA" id="ARBA00022833"/>
    </source>
</evidence>
<keyword evidence="3 7" id="KW-0479">Metal-binding</keyword>
<dbReference type="InterPro" id="IPR013154">
    <property type="entry name" value="ADH-like_N"/>
</dbReference>
<dbReference type="OrthoDB" id="1879366at2759"/>
<evidence type="ECO:0000313" key="9">
    <source>
        <dbReference type="EMBL" id="KAH7127337.1"/>
    </source>
</evidence>
<dbReference type="InterPro" id="IPR036291">
    <property type="entry name" value="NAD(P)-bd_dom_sf"/>
</dbReference>
<dbReference type="InterPro" id="IPR011032">
    <property type="entry name" value="GroES-like_sf"/>
</dbReference>
<name>A0A9P9INQ5_9HYPO</name>
<keyword evidence="5" id="KW-0560">Oxidoreductase</keyword>
<keyword evidence="6" id="KW-0520">NAD</keyword>
<evidence type="ECO:0000256" key="1">
    <source>
        <dbReference type="ARBA" id="ARBA00001947"/>
    </source>
</evidence>
<dbReference type="InterPro" id="IPR013149">
    <property type="entry name" value="ADH-like_C"/>
</dbReference>